<sequence>MPKAMRKRLVISAHDISGHPAVDSAMANIWQYFWFTEIKRYVRFRICMCFECLMVKVPRGKQPRGLLYTLPIGNRPFETVHADHVGPFSTTDRGCRYVLVFVDSFNKFVLFYAVAGTSAEETEQCIQRLVGMYGLPNGS</sequence>
<comment type="caution">
    <text evidence="3">The sequence shown here is derived from an EMBL/GenBank/DDBJ whole genome shotgun (WGS) entry which is preliminary data.</text>
</comment>
<dbReference type="PANTHER" id="PTHR37984:SF5">
    <property type="entry name" value="PROTEIN NYNRIN-LIKE"/>
    <property type="match status" value="1"/>
</dbReference>
<protein>
    <recommendedName>
        <fullName evidence="1">RNA-directed DNA polymerase</fullName>
        <ecNumber evidence="1">2.7.7.49</ecNumber>
    </recommendedName>
</protein>
<dbReference type="Gene3D" id="3.30.420.10">
    <property type="entry name" value="Ribonuclease H-like superfamily/Ribonuclease H"/>
    <property type="match status" value="1"/>
</dbReference>
<reference evidence="3 4" key="1">
    <citation type="submission" date="2023-01" db="EMBL/GenBank/DDBJ databases">
        <authorList>
            <person name="Whitehead M."/>
        </authorList>
    </citation>
    <scope>NUCLEOTIDE SEQUENCE [LARGE SCALE GENOMIC DNA]</scope>
</reference>
<proteinExistence type="predicted"/>
<gene>
    <name evidence="3" type="ORF">MEUPH1_LOCUS10895</name>
</gene>
<evidence type="ECO:0000313" key="4">
    <source>
        <dbReference type="Proteomes" id="UP001160148"/>
    </source>
</evidence>
<dbReference type="InterPro" id="IPR036397">
    <property type="entry name" value="RNaseH_sf"/>
</dbReference>
<dbReference type="EMBL" id="CARXXK010000002">
    <property type="protein sequence ID" value="CAI6354984.1"/>
    <property type="molecule type" value="Genomic_DNA"/>
</dbReference>
<dbReference type="InterPro" id="IPR012337">
    <property type="entry name" value="RNaseH-like_sf"/>
</dbReference>
<dbReference type="InterPro" id="IPR050951">
    <property type="entry name" value="Retrovirus_Pol_polyprotein"/>
</dbReference>
<evidence type="ECO:0000259" key="2">
    <source>
        <dbReference type="Pfam" id="PF17921"/>
    </source>
</evidence>
<name>A0AAV0WGQ4_9HEMI</name>
<keyword evidence="4" id="KW-1185">Reference proteome</keyword>
<dbReference type="PANTHER" id="PTHR37984">
    <property type="entry name" value="PROTEIN CBG26694"/>
    <property type="match status" value="1"/>
</dbReference>
<dbReference type="Proteomes" id="UP001160148">
    <property type="component" value="Unassembled WGS sequence"/>
</dbReference>
<evidence type="ECO:0000313" key="3">
    <source>
        <dbReference type="EMBL" id="CAI6354984.1"/>
    </source>
</evidence>
<dbReference type="InterPro" id="IPR041588">
    <property type="entry name" value="Integrase_H2C2"/>
</dbReference>
<feature type="domain" description="Integrase zinc-binding" evidence="2">
    <location>
        <begin position="2"/>
        <end position="57"/>
    </location>
</feature>
<accession>A0AAV0WGQ4</accession>
<dbReference type="AlphaFoldDB" id="A0AAV0WGQ4"/>
<evidence type="ECO:0000256" key="1">
    <source>
        <dbReference type="ARBA" id="ARBA00012493"/>
    </source>
</evidence>
<organism evidence="3 4">
    <name type="scientific">Macrosiphum euphorbiae</name>
    <name type="common">potato aphid</name>
    <dbReference type="NCBI Taxonomy" id="13131"/>
    <lineage>
        <taxon>Eukaryota</taxon>
        <taxon>Metazoa</taxon>
        <taxon>Ecdysozoa</taxon>
        <taxon>Arthropoda</taxon>
        <taxon>Hexapoda</taxon>
        <taxon>Insecta</taxon>
        <taxon>Pterygota</taxon>
        <taxon>Neoptera</taxon>
        <taxon>Paraneoptera</taxon>
        <taxon>Hemiptera</taxon>
        <taxon>Sternorrhyncha</taxon>
        <taxon>Aphidomorpha</taxon>
        <taxon>Aphidoidea</taxon>
        <taxon>Aphididae</taxon>
        <taxon>Macrosiphini</taxon>
        <taxon>Macrosiphum</taxon>
    </lineage>
</organism>
<dbReference type="Pfam" id="PF17921">
    <property type="entry name" value="Integrase_H2C2"/>
    <property type="match status" value="1"/>
</dbReference>
<dbReference type="EC" id="2.7.7.49" evidence="1"/>
<dbReference type="GO" id="GO:0003676">
    <property type="term" value="F:nucleic acid binding"/>
    <property type="evidence" value="ECO:0007669"/>
    <property type="project" value="InterPro"/>
</dbReference>
<dbReference type="Gene3D" id="1.10.340.70">
    <property type="match status" value="1"/>
</dbReference>
<dbReference type="SUPFAM" id="SSF53098">
    <property type="entry name" value="Ribonuclease H-like"/>
    <property type="match status" value="1"/>
</dbReference>
<dbReference type="GO" id="GO:0003964">
    <property type="term" value="F:RNA-directed DNA polymerase activity"/>
    <property type="evidence" value="ECO:0007669"/>
    <property type="project" value="UniProtKB-EC"/>
</dbReference>